<sequence length="345" mass="37485">MRIGIVGFGGVGRAFLKLIYDKKCLLEKEGLNIQVNYIIDIYGGVYNKNGLDLPKFIDFLSSERDITKYCDGGKPEEINFEFMLQNSDVDLLVEMTPTNKETGEPGMTHIKRCLEHKINVVTSNKGPILLAYKELYDLAKTNNVQLCIGCTTGGALPTVNGGVMDLAGSNITSIEGVLNGTTNFIIKEMEDTGCLYSEALKKAQESGIAETNPSLDVEGYDTASKLLILTNVLMNTQKSLADISIEGITKVTPEDIKKATSLNKKYKLVGKTEMVSKELKMTVKLEMLDSSSPLYGGEGKNKAVRYVSDTLGELTIIGGASGVTPAAASILRDIVNIHRGYKFIG</sequence>
<dbReference type="InterPro" id="IPR005106">
    <property type="entry name" value="Asp/hSer_DH_NAD-bd"/>
</dbReference>
<comment type="pathway">
    <text evidence="1 10">Amino-acid biosynthesis; L-threonine biosynthesis; L-threonine from L-aspartate: step 3/5.</text>
</comment>
<evidence type="ECO:0000256" key="10">
    <source>
        <dbReference type="RuleBase" id="RU000579"/>
    </source>
</evidence>
<dbReference type="InterPro" id="IPR036291">
    <property type="entry name" value="NAD(P)-bd_dom_sf"/>
</dbReference>
<evidence type="ECO:0000313" key="15">
    <source>
        <dbReference type="Proteomes" id="UP001519342"/>
    </source>
</evidence>
<comment type="catalytic activity">
    <reaction evidence="10">
        <text>L-homoserine + NADP(+) = L-aspartate 4-semialdehyde + NADPH + H(+)</text>
        <dbReference type="Rhea" id="RHEA:15761"/>
        <dbReference type="ChEBI" id="CHEBI:15378"/>
        <dbReference type="ChEBI" id="CHEBI:57476"/>
        <dbReference type="ChEBI" id="CHEBI:57783"/>
        <dbReference type="ChEBI" id="CHEBI:58349"/>
        <dbReference type="ChEBI" id="CHEBI:537519"/>
        <dbReference type="EC" id="1.1.1.3"/>
    </reaction>
</comment>
<dbReference type="PROSITE" id="PS01042">
    <property type="entry name" value="HOMOSER_DHGENASE"/>
    <property type="match status" value="1"/>
</dbReference>
<keyword evidence="8 10" id="KW-0560">Oxidoreductase</keyword>
<name>A0ABS4GI26_9FIRM</name>
<dbReference type="Proteomes" id="UP001519342">
    <property type="component" value="Unassembled WGS sequence"/>
</dbReference>
<dbReference type="Gene3D" id="3.30.360.10">
    <property type="entry name" value="Dihydrodipicolinate Reductase, domain 2"/>
    <property type="match status" value="1"/>
</dbReference>
<evidence type="ECO:0000259" key="13">
    <source>
        <dbReference type="Pfam" id="PF03447"/>
    </source>
</evidence>
<dbReference type="PANTHER" id="PTHR43331">
    <property type="entry name" value="HOMOSERINE DEHYDROGENASE"/>
    <property type="match status" value="1"/>
</dbReference>
<evidence type="ECO:0000256" key="6">
    <source>
        <dbReference type="ARBA" id="ARBA00022605"/>
    </source>
</evidence>
<feature type="domain" description="Homoserine dehydrogenase catalytic" evidence="12">
    <location>
        <begin position="164"/>
        <end position="335"/>
    </location>
</feature>
<evidence type="ECO:0000256" key="2">
    <source>
        <dbReference type="ARBA" id="ARBA00005062"/>
    </source>
</evidence>
<comment type="pathway">
    <text evidence="2 10">Amino-acid biosynthesis; L-methionine biosynthesis via de novo pathway; L-homoserine from L-aspartate: step 3/3.</text>
</comment>
<dbReference type="PIRSF" id="PIRSF036497">
    <property type="entry name" value="HDH_short"/>
    <property type="match status" value="1"/>
</dbReference>
<evidence type="ECO:0000259" key="12">
    <source>
        <dbReference type="Pfam" id="PF00742"/>
    </source>
</evidence>
<evidence type="ECO:0000256" key="11">
    <source>
        <dbReference type="RuleBase" id="RU004171"/>
    </source>
</evidence>
<evidence type="ECO:0000256" key="3">
    <source>
        <dbReference type="ARBA" id="ARBA00006753"/>
    </source>
</evidence>
<keyword evidence="9 10" id="KW-0486">Methionine biosynthesis</keyword>
<keyword evidence="15" id="KW-1185">Reference proteome</keyword>
<comment type="caution">
    <text evidence="14">The sequence shown here is derived from an EMBL/GenBank/DDBJ whole genome shotgun (WGS) entry which is preliminary data.</text>
</comment>
<dbReference type="EC" id="1.1.1.3" evidence="4 10"/>
<keyword evidence="10" id="KW-0521">NADP</keyword>
<evidence type="ECO:0000256" key="1">
    <source>
        <dbReference type="ARBA" id="ARBA00005056"/>
    </source>
</evidence>
<dbReference type="SUPFAM" id="SSF51735">
    <property type="entry name" value="NAD(P)-binding Rossmann-fold domains"/>
    <property type="match status" value="1"/>
</dbReference>
<protein>
    <recommendedName>
        <fullName evidence="5 10">Homoserine dehydrogenase</fullName>
        <ecNumber evidence="4 10">1.1.1.3</ecNumber>
    </recommendedName>
</protein>
<evidence type="ECO:0000256" key="9">
    <source>
        <dbReference type="ARBA" id="ARBA00023167"/>
    </source>
</evidence>
<dbReference type="InterPro" id="IPR019811">
    <property type="entry name" value="HDH_CS"/>
</dbReference>
<dbReference type="Pfam" id="PF00742">
    <property type="entry name" value="Homoserine_dh"/>
    <property type="match status" value="1"/>
</dbReference>
<evidence type="ECO:0000313" key="14">
    <source>
        <dbReference type="EMBL" id="MBP1927358.1"/>
    </source>
</evidence>
<dbReference type="InterPro" id="IPR001342">
    <property type="entry name" value="HDH_cat"/>
</dbReference>
<gene>
    <name evidence="14" type="ORF">J2Z76_003255</name>
</gene>
<dbReference type="PANTHER" id="PTHR43331:SF1">
    <property type="entry name" value="HOMOSERINE DEHYDROGENASE"/>
    <property type="match status" value="1"/>
</dbReference>
<dbReference type="NCBIfam" id="NF004976">
    <property type="entry name" value="PRK06349.1"/>
    <property type="match status" value="1"/>
</dbReference>
<proteinExistence type="inferred from homology"/>
<comment type="similarity">
    <text evidence="3 11">Belongs to the homoserine dehydrogenase family.</text>
</comment>
<keyword evidence="7 10" id="KW-0791">Threonine biosynthesis</keyword>
<dbReference type="Gene3D" id="3.40.50.720">
    <property type="entry name" value="NAD(P)-binding Rossmann-like Domain"/>
    <property type="match status" value="1"/>
</dbReference>
<dbReference type="RefSeq" id="WP_209513062.1">
    <property type="nucleotide sequence ID" value="NZ_JAGGKS010000012.1"/>
</dbReference>
<organism evidence="14 15">
    <name type="scientific">Sedimentibacter acidaminivorans</name>
    <dbReference type="NCBI Taxonomy" id="913099"/>
    <lineage>
        <taxon>Bacteria</taxon>
        <taxon>Bacillati</taxon>
        <taxon>Bacillota</taxon>
        <taxon>Tissierellia</taxon>
        <taxon>Sedimentibacter</taxon>
    </lineage>
</organism>
<evidence type="ECO:0000256" key="5">
    <source>
        <dbReference type="ARBA" id="ARBA00013376"/>
    </source>
</evidence>
<dbReference type="EMBL" id="JAGGKS010000012">
    <property type="protein sequence ID" value="MBP1927358.1"/>
    <property type="molecule type" value="Genomic_DNA"/>
</dbReference>
<dbReference type="Pfam" id="PF03447">
    <property type="entry name" value="NAD_binding_3"/>
    <property type="match status" value="1"/>
</dbReference>
<evidence type="ECO:0000256" key="8">
    <source>
        <dbReference type="ARBA" id="ARBA00023002"/>
    </source>
</evidence>
<feature type="domain" description="Aspartate/homoserine dehydrogenase NAD-binding" evidence="13">
    <location>
        <begin position="7"/>
        <end position="146"/>
    </location>
</feature>
<evidence type="ECO:0000256" key="4">
    <source>
        <dbReference type="ARBA" id="ARBA00013213"/>
    </source>
</evidence>
<dbReference type="GO" id="GO:0004412">
    <property type="term" value="F:homoserine dehydrogenase activity"/>
    <property type="evidence" value="ECO:0007669"/>
    <property type="project" value="UniProtKB-EC"/>
</dbReference>
<dbReference type="SUPFAM" id="SSF55347">
    <property type="entry name" value="Glyceraldehyde-3-phosphate dehydrogenase-like, C-terminal domain"/>
    <property type="match status" value="1"/>
</dbReference>
<reference evidence="14 15" key="1">
    <citation type="submission" date="2021-03" db="EMBL/GenBank/DDBJ databases">
        <title>Genomic Encyclopedia of Type Strains, Phase IV (KMG-IV): sequencing the most valuable type-strain genomes for metagenomic binning, comparative biology and taxonomic classification.</title>
        <authorList>
            <person name="Goeker M."/>
        </authorList>
    </citation>
    <scope>NUCLEOTIDE SEQUENCE [LARGE SCALE GENOMIC DNA]</scope>
    <source>
        <strain evidence="14 15">DSM 24004</strain>
    </source>
</reference>
<evidence type="ECO:0000256" key="7">
    <source>
        <dbReference type="ARBA" id="ARBA00022697"/>
    </source>
</evidence>
<accession>A0ABS4GI26</accession>
<keyword evidence="6 10" id="KW-0028">Amino-acid biosynthesis</keyword>
<dbReference type="InterPro" id="IPR022697">
    <property type="entry name" value="HDH_short"/>
</dbReference>